<dbReference type="InterPro" id="IPR002921">
    <property type="entry name" value="Fungal_lipase-type"/>
</dbReference>
<evidence type="ECO:0000313" key="4">
    <source>
        <dbReference type="Proteomes" id="UP000267096"/>
    </source>
</evidence>
<keyword evidence="1" id="KW-0732">Signal</keyword>
<dbReference type="SUPFAM" id="SSF53474">
    <property type="entry name" value="alpha/beta-Hydrolases"/>
    <property type="match status" value="1"/>
</dbReference>
<feature type="chain" id="PRO_5043121078" evidence="1">
    <location>
        <begin position="22"/>
        <end position="391"/>
    </location>
</feature>
<dbReference type="Pfam" id="PF01764">
    <property type="entry name" value="Lipase_3"/>
    <property type="match status" value="1"/>
</dbReference>
<dbReference type="InterPro" id="IPR029058">
    <property type="entry name" value="AB_hydrolase_fold"/>
</dbReference>
<dbReference type="PANTHER" id="PTHR45908:SF11">
    <property type="entry name" value="FUNGAL LIPASE-LIKE DOMAIN-CONTAINING PROTEIN"/>
    <property type="match status" value="1"/>
</dbReference>
<dbReference type="AlphaFoldDB" id="A0A0M3JX15"/>
<reference evidence="5" key="1">
    <citation type="submission" date="2017-02" db="UniProtKB">
        <authorList>
            <consortium name="WormBaseParasite"/>
        </authorList>
    </citation>
    <scope>IDENTIFICATION</scope>
</reference>
<gene>
    <name evidence="3" type="ORF">ASIM_LOCUS12332</name>
</gene>
<protein>
    <submittedName>
        <fullName evidence="5">Lipase_3 domain-containing protein</fullName>
    </submittedName>
</protein>
<dbReference type="OrthoDB" id="5821984at2759"/>
<sequence>MKTLPVPAILLLCVAPLFTTAYHYCSEDTTCDQCTKEGCSYWSLSCVSDRIAQPELCPIDTKPMRFAFVDQFAREIMLPVSAAAYSKTPEKCFQHILKDIKIKRHLTLPRLASSTPEDTCSGFTAVSHQRKAIIVSFRGTTTTKQLWLEGVESVFRYKVKMPSGGEVSKYFFDATNILWQNGMMQDVFELHGNHSDYEIWVTGHSLGGAMASIAAEMIAESPKIARDQIKLVTFGQPRIGDETYAVHHDKMAFLIERMELQSIVLSKKIRFFVEDSITNFQLPYSYRVTHSKDLVPHLPPQKFENYRHHGNEIWYNNAMTPGSSYQECTMLESEACSNSLYFAMSIADHLNYYDLVAAVFGRAECNILSYKSNFKQLMKQIEEEDRIQRVI</sequence>
<organism evidence="5">
    <name type="scientific">Anisakis simplex</name>
    <name type="common">Herring worm</name>
    <dbReference type="NCBI Taxonomy" id="6269"/>
    <lineage>
        <taxon>Eukaryota</taxon>
        <taxon>Metazoa</taxon>
        <taxon>Ecdysozoa</taxon>
        <taxon>Nematoda</taxon>
        <taxon>Chromadorea</taxon>
        <taxon>Rhabditida</taxon>
        <taxon>Spirurina</taxon>
        <taxon>Ascaridomorpha</taxon>
        <taxon>Ascaridoidea</taxon>
        <taxon>Anisakidae</taxon>
        <taxon>Anisakis</taxon>
        <taxon>Anisakis simplex complex</taxon>
    </lineage>
</organism>
<dbReference type="WBParaSite" id="ASIM_0001286601-mRNA-1">
    <property type="protein sequence ID" value="ASIM_0001286601-mRNA-1"/>
    <property type="gene ID" value="ASIM_0001286601"/>
</dbReference>
<keyword evidence="4" id="KW-1185">Reference proteome</keyword>
<name>A0A0M3JX15_ANISI</name>
<evidence type="ECO:0000313" key="3">
    <source>
        <dbReference type="EMBL" id="VDK47122.1"/>
    </source>
</evidence>
<dbReference type="EMBL" id="UYRR01031171">
    <property type="protein sequence ID" value="VDK47122.1"/>
    <property type="molecule type" value="Genomic_DNA"/>
</dbReference>
<dbReference type="PANTHER" id="PTHR45908">
    <property type="entry name" value="PROTEIN CBG11750-RELATED"/>
    <property type="match status" value="1"/>
</dbReference>
<evidence type="ECO:0000259" key="2">
    <source>
        <dbReference type="Pfam" id="PF01764"/>
    </source>
</evidence>
<dbReference type="CDD" id="cd00519">
    <property type="entry name" value="Lipase_3"/>
    <property type="match status" value="1"/>
</dbReference>
<proteinExistence type="predicted"/>
<feature type="domain" description="Fungal lipase-type" evidence="2">
    <location>
        <begin position="134"/>
        <end position="302"/>
    </location>
</feature>
<reference evidence="3 4" key="2">
    <citation type="submission" date="2018-11" db="EMBL/GenBank/DDBJ databases">
        <authorList>
            <consortium name="Pathogen Informatics"/>
        </authorList>
    </citation>
    <scope>NUCLEOTIDE SEQUENCE [LARGE SCALE GENOMIC DNA]</scope>
</reference>
<evidence type="ECO:0000313" key="5">
    <source>
        <dbReference type="WBParaSite" id="ASIM_0001286601-mRNA-1"/>
    </source>
</evidence>
<dbReference type="Gene3D" id="3.40.50.1820">
    <property type="entry name" value="alpha/beta hydrolase"/>
    <property type="match status" value="1"/>
</dbReference>
<dbReference type="GO" id="GO:0006629">
    <property type="term" value="P:lipid metabolic process"/>
    <property type="evidence" value="ECO:0007669"/>
    <property type="project" value="InterPro"/>
</dbReference>
<feature type="signal peptide" evidence="1">
    <location>
        <begin position="1"/>
        <end position="21"/>
    </location>
</feature>
<dbReference type="Proteomes" id="UP000267096">
    <property type="component" value="Unassembled WGS sequence"/>
</dbReference>
<evidence type="ECO:0000256" key="1">
    <source>
        <dbReference type="SAM" id="SignalP"/>
    </source>
</evidence>
<accession>A0A0M3JX15</accession>